<dbReference type="GO" id="GO:0009288">
    <property type="term" value="C:bacterial-type flagellum"/>
    <property type="evidence" value="ECO:0007669"/>
    <property type="project" value="UniProtKB-SubCell"/>
</dbReference>
<dbReference type="Pfam" id="PF00700">
    <property type="entry name" value="Flagellin_C"/>
    <property type="match status" value="1"/>
</dbReference>
<dbReference type="EMBL" id="FMAY01000011">
    <property type="protein sequence ID" value="SCC28596.1"/>
    <property type="molecule type" value="Genomic_DNA"/>
</dbReference>
<comment type="similarity">
    <text evidence="1 4">Belongs to the bacterial flagellin family.</text>
</comment>
<dbReference type="AlphaFoldDB" id="A0A1C4DB99"/>
<keyword evidence="2 4" id="KW-0964">Secreted</keyword>
<organism evidence="7 8">
    <name type="scientific">Kosakonia oryzendophytica</name>
    <dbReference type="NCBI Taxonomy" id="1005665"/>
    <lineage>
        <taxon>Bacteria</taxon>
        <taxon>Pseudomonadati</taxon>
        <taxon>Pseudomonadota</taxon>
        <taxon>Gammaproteobacteria</taxon>
        <taxon>Enterobacterales</taxon>
        <taxon>Enterobacteriaceae</taxon>
        <taxon>Kosakonia</taxon>
    </lineage>
</organism>
<dbReference type="PANTHER" id="PTHR42792:SF2">
    <property type="entry name" value="FLAGELLIN"/>
    <property type="match status" value="1"/>
</dbReference>
<feature type="domain" description="Flagellin N-terminal" evidence="5">
    <location>
        <begin position="4"/>
        <end position="137"/>
    </location>
</feature>
<comment type="subcellular location">
    <subcellularLocation>
        <location evidence="4">Secreted</location>
    </subcellularLocation>
    <subcellularLocation>
        <location evidence="4">Bacterial flagellum</location>
    </subcellularLocation>
</comment>
<sequence length="481" mass="51346">MQAINYNEMTGLNLSIRSATASTLQESIERLSSGSRINSARDDAAGQAISNRMRASVNADHVVSRGLDDAISMAQTADGSLSTVSELLIRAKSLAIQAGNGTLSEGDRQSIHNEYQSILENIQSISEGTEIFGRYPLATDTPELPPELIGNVPPLSVKFPAQGVNYTFSSGIVSLAYIPAGSKNIAITIDSLGLDDDIQLFTRDGKHLAGTPINGTTADYTWKSRSITSSAKATSKVLTEANGFQHGATYDDTMLIEGGASWALNGSETLAYNGMTISYSGDGDRYEPGKAFNDGSNGSNRLERLKIDNVTEDLVVMVVGSGSFTSNLTWGDLPEPTLTPAEPPKQSRPWEVVTSASYGDEVQATTMPTTPSDVKSLGLTNTELRSTATASIAMGALDKALDKVSSYRAQYGAFINRFESNKSVLAQQRIATQAAKSRIEDADYAMEASKLVKAQILQQGQDAVLKVANQSMENILSLLRS</sequence>
<evidence type="ECO:0000256" key="1">
    <source>
        <dbReference type="ARBA" id="ARBA00005709"/>
    </source>
</evidence>
<evidence type="ECO:0000259" key="5">
    <source>
        <dbReference type="Pfam" id="PF00669"/>
    </source>
</evidence>
<dbReference type="Pfam" id="PF00669">
    <property type="entry name" value="Flagellin_N"/>
    <property type="match status" value="1"/>
</dbReference>
<dbReference type="OrthoDB" id="9796789at2"/>
<dbReference type="Proteomes" id="UP000198975">
    <property type="component" value="Unassembled WGS sequence"/>
</dbReference>
<dbReference type="PANTHER" id="PTHR42792">
    <property type="entry name" value="FLAGELLIN"/>
    <property type="match status" value="1"/>
</dbReference>
<proteinExistence type="inferred from homology"/>
<evidence type="ECO:0000313" key="7">
    <source>
        <dbReference type="EMBL" id="SCC28596.1"/>
    </source>
</evidence>
<dbReference type="Gene3D" id="1.20.1330.10">
    <property type="entry name" value="f41 fragment of flagellin, N-terminal domain"/>
    <property type="match status" value="2"/>
</dbReference>
<evidence type="ECO:0000256" key="3">
    <source>
        <dbReference type="ARBA" id="ARBA00023143"/>
    </source>
</evidence>
<dbReference type="SUPFAM" id="SSF64518">
    <property type="entry name" value="Phase 1 flagellin"/>
    <property type="match status" value="1"/>
</dbReference>
<protein>
    <recommendedName>
        <fullName evidence="4">Flagellin</fullName>
    </recommendedName>
</protein>
<keyword evidence="7" id="KW-0969">Cilium</keyword>
<accession>A0A1C4DB99</accession>
<keyword evidence="8" id="KW-1185">Reference proteome</keyword>
<dbReference type="GO" id="GO:0005198">
    <property type="term" value="F:structural molecule activity"/>
    <property type="evidence" value="ECO:0007669"/>
    <property type="project" value="UniProtKB-UniRule"/>
</dbReference>
<gene>
    <name evidence="7" type="ORF">GA0061071_11168</name>
</gene>
<evidence type="ECO:0000256" key="4">
    <source>
        <dbReference type="RuleBase" id="RU362073"/>
    </source>
</evidence>
<dbReference type="InterPro" id="IPR046358">
    <property type="entry name" value="Flagellin_C"/>
</dbReference>
<dbReference type="InterPro" id="IPR001029">
    <property type="entry name" value="Flagellin_N"/>
</dbReference>
<name>A0A1C4DB99_9ENTR</name>
<dbReference type="InterPro" id="IPR001492">
    <property type="entry name" value="Flagellin"/>
</dbReference>
<evidence type="ECO:0000256" key="2">
    <source>
        <dbReference type="ARBA" id="ARBA00022525"/>
    </source>
</evidence>
<comment type="function">
    <text evidence="4">Flagellin is the subunit protein which polymerizes to form the filaments of bacterial flagella.</text>
</comment>
<keyword evidence="3 4" id="KW-0975">Bacterial flagellum</keyword>
<keyword evidence="7" id="KW-0282">Flagellum</keyword>
<reference evidence="8" key="1">
    <citation type="submission" date="2016-08" db="EMBL/GenBank/DDBJ databases">
        <authorList>
            <person name="Varghese N."/>
            <person name="Submissions Spin"/>
        </authorList>
    </citation>
    <scope>NUCLEOTIDE SEQUENCE [LARGE SCALE GENOMIC DNA]</scope>
    <source>
        <strain evidence="8">REICA_082</strain>
    </source>
</reference>
<dbReference type="GO" id="GO:0005576">
    <property type="term" value="C:extracellular region"/>
    <property type="evidence" value="ECO:0007669"/>
    <property type="project" value="UniProtKB-SubCell"/>
</dbReference>
<evidence type="ECO:0000259" key="6">
    <source>
        <dbReference type="Pfam" id="PF00700"/>
    </source>
</evidence>
<keyword evidence="7" id="KW-0966">Cell projection</keyword>
<dbReference type="PRINTS" id="PR00207">
    <property type="entry name" value="FLAGELLIN"/>
</dbReference>
<feature type="domain" description="Flagellin C-terminal" evidence="6">
    <location>
        <begin position="394"/>
        <end position="479"/>
    </location>
</feature>
<evidence type="ECO:0000313" key="8">
    <source>
        <dbReference type="Proteomes" id="UP000198975"/>
    </source>
</evidence>
<dbReference type="RefSeq" id="WP_088236907.1">
    <property type="nucleotide sequence ID" value="NZ_FMAY01000011.1"/>
</dbReference>